<comment type="similarity">
    <text evidence="1">In the N-terminal section; belongs to the LXG family.</text>
</comment>
<dbReference type="RefSeq" id="WP_336496168.1">
    <property type="nucleotide sequence ID" value="NZ_JBAWSY010000001.1"/>
</dbReference>
<evidence type="ECO:0000256" key="2">
    <source>
        <dbReference type="SAM" id="MobiDB-lite"/>
    </source>
</evidence>
<evidence type="ECO:0000313" key="5">
    <source>
        <dbReference type="Proteomes" id="UP001364890"/>
    </source>
</evidence>
<accession>A0ABU8F0W1</accession>
<reference evidence="4 5" key="1">
    <citation type="submission" date="2024-01" db="EMBL/GenBank/DDBJ databases">
        <title>Seven novel Bacillus-like species.</title>
        <authorList>
            <person name="Liu G."/>
        </authorList>
    </citation>
    <scope>NUCLEOTIDE SEQUENCE [LARGE SCALE GENOMIC DNA]</scope>
    <source>
        <strain evidence="4 5">FJAT-51614</strain>
    </source>
</reference>
<feature type="region of interest" description="Disordered" evidence="2">
    <location>
        <begin position="504"/>
        <end position="523"/>
    </location>
</feature>
<sequence length="672" mass="73146">MKVLDVDLFQDGLQRNITMLDRLRSEIEAIHRAVDGLVQMEDQLKGEGGNAIRSFYGECHLPFLQYFQLFSENFKQVLHQMEAALNSLEPDSAGHILEQFLEGELEQGLTLIGQLTASLTDETNSIMDQVSDIVGLPHLDDSGVQEGVINSKRKRDDTVTQLHEFDSSQTTALMPIEQDMQTMENWLADLERIFESGLTEIHFQTENWTGLTSKNKLKTDLVYRTTSIARLSTILDIESQMTTMLQTFLAGARPIQFGYGGFINIQSPFVGTDMIALSCPRPEGNGAEQEKVNVKKNSNILQDLADLGIGAISSIPSFFTGDFGSKMMGEAEKIAPRQSKIFENVQRFSHRTTNSALLGLPAQLEKNVTGVVSPFQSQRKFGEGGGTDILADMLGYLVPGVGTVKAIRGTALGAKGLTTGVSARNLVQFAKEGAAVGGVMSGVEVGGRELLNPEDTSWEQNALELGLNVGAGAALDPLVSMSVPIAKSVQKMLNDKSIVDAVNRSSKTDEGIPKGIGNKEVSGTNSTILDEQKINTKGGSKSPSEIAQSWQGSGKYPGVDKYKDIVIKKDKIIYRGEPNGTGYFTTISAIERSYKDATKIFEGLQVEKNAIHGYRGTMQGYKVNIDIDAAFGITKANPQFGKGELPQIFVPDVDELISNGYLVPVDTIILKK</sequence>
<feature type="domain" description="LXG" evidence="3">
    <location>
        <begin position="1"/>
        <end position="234"/>
    </location>
</feature>
<evidence type="ECO:0000259" key="3">
    <source>
        <dbReference type="PROSITE" id="PS51756"/>
    </source>
</evidence>
<proteinExistence type="inferred from homology"/>
<dbReference type="EMBL" id="JBAWSY010000001">
    <property type="protein sequence ID" value="MEI4768636.1"/>
    <property type="molecule type" value="Genomic_DNA"/>
</dbReference>
<evidence type="ECO:0000313" key="4">
    <source>
        <dbReference type="EMBL" id="MEI4768636.1"/>
    </source>
</evidence>
<keyword evidence="5" id="KW-1185">Reference proteome</keyword>
<comment type="caution">
    <text evidence="4">The sequence shown here is derived from an EMBL/GenBank/DDBJ whole genome shotgun (WGS) entry which is preliminary data.</text>
</comment>
<dbReference type="Pfam" id="PF04740">
    <property type="entry name" value="LXG"/>
    <property type="match status" value="1"/>
</dbReference>
<protein>
    <submittedName>
        <fullName evidence="4">LXG domain-containing protein</fullName>
    </submittedName>
</protein>
<gene>
    <name evidence="4" type="ORF">WAX74_03050</name>
</gene>
<name>A0ABU8F0W1_9BACI</name>
<dbReference type="PROSITE" id="PS51756">
    <property type="entry name" value="LXG"/>
    <property type="match status" value="1"/>
</dbReference>
<organism evidence="4 5">
    <name type="scientific">Psychrobacillus mangrovi</name>
    <dbReference type="NCBI Taxonomy" id="3117745"/>
    <lineage>
        <taxon>Bacteria</taxon>
        <taxon>Bacillati</taxon>
        <taxon>Bacillota</taxon>
        <taxon>Bacilli</taxon>
        <taxon>Bacillales</taxon>
        <taxon>Bacillaceae</taxon>
        <taxon>Psychrobacillus</taxon>
    </lineage>
</organism>
<dbReference type="Proteomes" id="UP001364890">
    <property type="component" value="Unassembled WGS sequence"/>
</dbReference>
<dbReference type="InterPro" id="IPR006829">
    <property type="entry name" value="LXG_dom"/>
</dbReference>
<evidence type="ECO:0000256" key="1">
    <source>
        <dbReference type="ARBA" id="ARBA00034117"/>
    </source>
</evidence>